<dbReference type="InterPro" id="IPR006553">
    <property type="entry name" value="Leu-rich_rpt_Cys-con_subtyp"/>
</dbReference>
<dbReference type="Proteomes" id="UP000030687">
    <property type="component" value="Unassembled WGS sequence"/>
</dbReference>
<dbReference type="PANTHER" id="PTHR34537:SF1">
    <property type="entry name" value="OS08G0459300 PROTEIN"/>
    <property type="match status" value="1"/>
</dbReference>
<dbReference type="SUPFAM" id="SSF52047">
    <property type="entry name" value="RNI-like"/>
    <property type="match status" value="1"/>
</dbReference>
<dbReference type="EMBL" id="KI535697">
    <property type="protein sequence ID" value="ESR66232.1"/>
    <property type="molecule type" value="Genomic_DNA"/>
</dbReference>
<reference evidence="2 3" key="1">
    <citation type="submission" date="2013-10" db="EMBL/GenBank/DDBJ databases">
        <authorList>
            <consortium name="International Citrus Genome Consortium"/>
            <person name="Jenkins J."/>
            <person name="Schmutz J."/>
            <person name="Prochnik S."/>
            <person name="Rokhsar D."/>
            <person name="Gmitter F."/>
            <person name="Ollitrault P."/>
            <person name="Machado M."/>
            <person name="Talon M."/>
            <person name="Wincker P."/>
            <person name="Jaillon O."/>
            <person name="Morgante M."/>
        </authorList>
    </citation>
    <scope>NUCLEOTIDE SEQUENCE</scope>
    <source>
        <strain evidence="3">cv. Clemenules</strain>
    </source>
</reference>
<dbReference type="PANTHER" id="PTHR34537">
    <property type="entry name" value="OS08G0459300 PROTEIN"/>
    <property type="match status" value="1"/>
</dbReference>
<feature type="non-terminal residue" evidence="2">
    <location>
        <position position="1"/>
    </location>
</feature>
<dbReference type="InParanoid" id="V4UJB7"/>
<keyword evidence="3" id="KW-1185">Reference proteome</keyword>
<dbReference type="Gene3D" id="3.80.10.10">
    <property type="entry name" value="Ribonuclease Inhibitor"/>
    <property type="match status" value="2"/>
</dbReference>
<dbReference type="eggNOG" id="KOG1947">
    <property type="taxonomic scope" value="Eukaryota"/>
</dbReference>
<dbReference type="AlphaFoldDB" id="V4UJB7"/>
<evidence type="ECO:0000313" key="2">
    <source>
        <dbReference type="EMBL" id="ESR66232.1"/>
    </source>
</evidence>
<name>V4UJB7_CITCL</name>
<dbReference type="Gramene" id="ESR66232">
    <property type="protein sequence ID" value="ESR66232"/>
    <property type="gene ID" value="CICLE_v10010155mg"/>
</dbReference>
<dbReference type="SMART" id="SM00367">
    <property type="entry name" value="LRR_CC"/>
    <property type="match status" value="6"/>
</dbReference>
<protein>
    <submittedName>
        <fullName evidence="2">Uncharacterized protein</fullName>
    </submittedName>
</protein>
<feature type="compositionally biased region" description="Basic and acidic residues" evidence="1">
    <location>
        <begin position="198"/>
        <end position="210"/>
    </location>
</feature>
<sequence length="747" mass="82417">KVTNNPADELVAVLNSNRTAHKESSLHDNPGLACIALQYIKAYEGHCDDVGGPKAKRPADSEFADTFAPNCGVLSSSLAQITGRLLGCQSRYVHASEAFSDILMKNEKSLDILYSKNHTEVGAAVSGTDGGAPYFWCVLFSNGKHNSSFVFEDGVAKISKPGCFSGANDECSAAVGLSQPHNEESEEGSGSSSKRKRYSTEEKGEAKIENESSPTEIIFDIEDDLALLNLTTLSLVATNEESDSNLQKEGTQMNEFQRAREWRERRLREAKRRHYEVARYCARRLAHPQEDDSFNKGNKKGVLKEAEDESQDFGGGPFYEAMVMIKKRNLVQELKWMPAKNKVEVRQCGVPSLMDLSLKILARNAEAIVSLELVPDFLRHKLSQIVRKKGKMNAHFLELLASGSPTEIRLNDCSEINTDDFTRIFGACDKKNLIVLQLDLCGRILTENVIINTIVTQNFSLPALTTISLTGAYQLTDFGLSKLARSASALQSVNLSQCSLLTNEGINLLVKHLKSTLRVLYIDHCQNIYAVSMLPALRKLNCLEVLSVAGIETVDDYFVTEIVRAHCLNMRQLVLANCGQLTDRALKFVGKKCSRLCALDLSHLDNLTDATVQYLADGCRSICSLKLCRNNFSDEALAAFLEVSGDSLTELSLNHVRGVGLNTALSLAKCSRNLLSLDLSWCRFIKDEALGFIVDNCSLLRLLKLFGCSQITNVFLNGHSNSMVQIIGLPLTPALKHLQLLEPQHTP</sequence>
<feature type="region of interest" description="Disordered" evidence="1">
    <location>
        <begin position="177"/>
        <end position="212"/>
    </location>
</feature>
<accession>V4UJB7</accession>
<dbReference type="KEGG" id="cic:CICLE_v10010155mg"/>
<evidence type="ECO:0000313" key="3">
    <source>
        <dbReference type="Proteomes" id="UP000030687"/>
    </source>
</evidence>
<dbReference type="OMA" id="GPFYEAM"/>
<evidence type="ECO:0000256" key="1">
    <source>
        <dbReference type="SAM" id="MobiDB-lite"/>
    </source>
</evidence>
<proteinExistence type="predicted"/>
<gene>
    <name evidence="2" type="ORF">CICLE_v10010155mg</name>
</gene>
<dbReference type="InterPro" id="IPR032675">
    <property type="entry name" value="LRR_dom_sf"/>
</dbReference>
<organism evidence="2 3">
    <name type="scientific">Citrus clementina</name>
    <name type="common">Clementine</name>
    <name type="synonym">Citrus deliciosa x Citrus sinensis</name>
    <dbReference type="NCBI Taxonomy" id="85681"/>
    <lineage>
        <taxon>Eukaryota</taxon>
        <taxon>Viridiplantae</taxon>
        <taxon>Streptophyta</taxon>
        <taxon>Embryophyta</taxon>
        <taxon>Tracheophyta</taxon>
        <taxon>Spermatophyta</taxon>
        <taxon>Magnoliopsida</taxon>
        <taxon>eudicotyledons</taxon>
        <taxon>Gunneridae</taxon>
        <taxon>Pentapetalae</taxon>
        <taxon>rosids</taxon>
        <taxon>malvids</taxon>
        <taxon>Sapindales</taxon>
        <taxon>Rutaceae</taxon>
        <taxon>Aurantioideae</taxon>
        <taxon>Citrus</taxon>
    </lineage>
</organism>